<dbReference type="AlphaFoldDB" id="A0A5N7IXM9"/>
<organism evidence="1 2">
    <name type="scientific">Clostridium estertheticum</name>
    <dbReference type="NCBI Taxonomy" id="238834"/>
    <lineage>
        <taxon>Bacteria</taxon>
        <taxon>Bacillati</taxon>
        <taxon>Bacillota</taxon>
        <taxon>Clostridia</taxon>
        <taxon>Eubacteriales</taxon>
        <taxon>Clostridiaceae</taxon>
        <taxon>Clostridium</taxon>
    </lineage>
</organism>
<evidence type="ECO:0000313" key="1">
    <source>
        <dbReference type="EMBL" id="MPQ61235.1"/>
    </source>
</evidence>
<accession>A0A5N7IXM9</accession>
<dbReference type="EMBL" id="SPSF01000014">
    <property type="protein sequence ID" value="MPQ61235.1"/>
    <property type="molecule type" value="Genomic_DNA"/>
</dbReference>
<proteinExistence type="predicted"/>
<gene>
    <name evidence="1" type="ORF">E4V82_03800</name>
</gene>
<dbReference type="Proteomes" id="UP000342249">
    <property type="component" value="Unassembled WGS sequence"/>
</dbReference>
<sequence>MFPLGCYDRMVQEIKRREDKDIPVTFGILIADYRHQINREYILNYIERFNYRSDQYINFYLPGYLEGSRNCNNEKIIIDNKEYYFSANVYDEFLRKLEMDFYIDYPYIPVLLLLEYANGNFNMCNKIYIDLDSESLNIKKTGNMFDKIFSIAQKEVNLQEIKNDLMKEEFKSGLLDRIIKAIDNSFILEIYDIGKKMRKYKVI</sequence>
<reference evidence="1 2" key="1">
    <citation type="journal article" date="2019" name="Lett. Appl. Microbiol.">
        <title>A case of 'blown pack' spoilage of vacuum-packaged pork likely associated with Clostridium estertheticum in Canada.</title>
        <authorList>
            <person name="Zhang P."/>
            <person name="Ward P."/>
            <person name="McMullen L.M."/>
            <person name="Yang X."/>
        </authorList>
    </citation>
    <scope>NUCLEOTIDE SEQUENCE [LARGE SCALE GENOMIC DNA]</scope>
    <source>
        <strain evidence="1 2">MA19</strain>
    </source>
</reference>
<dbReference type="RefSeq" id="WP_152750560.1">
    <property type="nucleotide sequence ID" value="NZ_SPSE01000015.1"/>
</dbReference>
<name>A0A5N7IXM9_9CLOT</name>
<comment type="caution">
    <text evidence="1">The sequence shown here is derived from an EMBL/GenBank/DDBJ whole genome shotgun (WGS) entry which is preliminary data.</text>
</comment>
<evidence type="ECO:0000313" key="2">
    <source>
        <dbReference type="Proteomes" id="UP000342249"/>
    </source>
</evidence>
<protein>
    <submittedName>
        <fullName evidence="1">Uncharacterized protein</fullName>
    </submittedName>
</protein>